<evidence type="ECO:0000313" key="1">
    <source>
        <dbReference type="EMBL" id="GAA4020270.1"/>
    </source>
</evidence>
<dbReference type="EMBL" id="BAABDJ010000049">
    <property type="protein sequence ID" value="GAA4020270.1"/>
    <property type="molecule type" value="Genomic_DNA"/>
</dbReference>
<dbReference type="Proteomes" id="UP001500567">
    <property type="component" value="Unassembled WGS sequence"/>
</dbReference>
<dbReference type="RefSeq" id="WP_345075186.1">
    <property type="nucleotide sequence ID" value="NZ_BAABDJ010000049.1"/>
</dbReference>
<organism evidence="1 2">
    <name type="scientific">Hymenobacter fastidiosus</name>
    <dbReference type="NCBI Taxonomy" id="486264"/>
    <lineage>
        <taxon>Bacteria</taxon>
        <taxon>Pseudomonadati</taxon>
        <taxon>Bacteroidota</taxon>
        <taxon>Cytophagia</taxon>
        <taxon>Cytophagales</taxon>
        <taxon>Hymenobacteraceae</taxon>
        <taxon>Hymenobacter</taxon>
    </lineage>
</organism>
<name>A0ABP7T344_9BACT</name>
<protein>
    <recommendedName>
        <fullName evidence="3">DUF4375 domain-containing protein</fullName>
    </recommendedName>
</protein>
<comment type="caution">
    <text evidence="1">The sequence shown here is derived from an EMBL/GenBank/DDBJ whole genome shotgun (WGS) entry which is preliminary data.</text>
</comment>
<evidence type="ECO:0000313" key="2">
    <source>
        <dbReference type="Proteomes" id="UP001500567"/>
    </source>
</evidence>
<accession>A0ABP7T344</accession>
<gene>
    <name evidence="1" type="ORF">GCM10022408_37760</name>
</gene>
<sequence>MQTERQNTPLPDEFFSPPAAARTYTVWPGKSYGYGGTMDPESQAYREGLIKEFLSTMLRSYGTHPSIGDTLQIHLGFCVKVVQRHLVPFTWIYESGELVHGFYYTFEAVESVIQPLPGMPVGYKLPHVYLDTILEYVSPEAIRDRRIQELAQNMEAGRSVRHTHAEKEAFLQYAAQLEVTLDQIEAAYNRIQDTAARRTPKQTEILLIREDIASYIPEFYTDAEIASLEEAMMDESFTMEKLHNFYCGIVRTAEQRHEARNGQ</sequence>
<reference evidence="2" key="1">
    <citation type="journal article" date="2019" name="Int. J. Syst. Evol. Microbiol.">
        <title>The Global Catalogue of Microorganisms (GCM) 10K type strain sequencing project: providing services to taxonomists for standard genome sequencing and annotation.</title>
        <authorList>
            <consortium name="The Broad Institute Genomics Platform"/>
            <consortium name="The Broad Institute Genome Sequencing Center for Infectious Disease"/>
            <person name="Wu L."/>
            <person name="Ma J."/>
        </authorList>
    </citation>
    <scope>NUCLEOTIDE SEQUENCE [LARGE SCALE GENOMIC DNA]</scope>
    <source>
        <strain evidence="2">JCM 17224</strain>
    </source>
</reference>
<evidence type="ECO:0008006" key="3">
    <source>
        <dbReference type="Google" id="ProtNLM"/>
    </source>
</evidence>
<keyword evidence="2" id="KW-1185">Reference proteome</keyword>
<proteinExistence type="predicted"/>